<name>J3LYB0_ORYBR</name>
<organism evidence="1">
    <name type="scientific">Oryza brachyantha</name>
    <name type="common">malo sina</name>
    <dbReference type="NCBI Taxonomy" id="4533"/>
    <lineage>
        <taxon>Eukaryota</taxon>
        <taxon>Viridiplantae</taxon>
        <taxon>Streptophyta</taxon>
        <taxon>Embryophyta</taxon>
        <taxon>Tracheophyta</taxon>
        <taxon>Spermatophyta</taxon>
        <taxon>Magnoliopsida</taxon>
        <taxon>Liliopsida</taxon>
        <taxon>Poales</taxon>
        <taxon>Poaceae</taxon>
        <taxon>BOP clade</taxon>
        <taxon>Oryzoideae</taxon>
        <taxon>Oryzeae</taxon>
        <taxon>Oryzinae</taxon>
        <taxon>Oryza</taxon>
    </lineage>
</organism>
<keyword evidence="2" id="KW-1185">Reference proteome</keyword>
<evidence type="ECO:0000313" key="1">
    <source>
        <dbReference type="EnsemblPlants" id="OB04G21350.1"/>
    </source>
</evidence>
<proteinExistence type="predicted"/>
<sequence length="76" mass="8949">LNWGSALETTAFYESLDRICFTHSKIILFFTHHTRPSIKVKRLNYPPFYQISIQLSPTYLFLMNLFISFTDSNVIT</sequence>
<dbReference type="EnsemblPlants" id="OB04G21350.1">
    <property type="protein sequence ID" value="OB04G21350.1"/>
    <property type="gene ID" value="OB04G21350"/>
</dbReference>
<protein>
    <submittedName>
        <fullName evidence="1">Uncharacterized protein</fullName>
    </submittedName>
</protein>
<dbReference type="Gramene" id="OB04G21350.1">
    <property type="protein sequence ID" value="OB04G21350.1"/>
    <property type="gene ID" value="OB04G21350"/>
</dbReference>
<reference evidence="1" key="2">
    <citation type="submission" date="2013-04" db="UniProtKB">
        <authorList>
            <consortium name="EnsemblPlants"/>
        </authorList>
    </citation>
    <scope>IDENTIFICATION</scope>
</reference>
<evidence type="ECO:0000313" key="2">
    <source>
        <dbReference type="Proteomes" id="UP000006038"/>
    </source>
</evidence>
<dbReference type="Proteomes" id="UP000006038">
    <property type="component" value="Chromosome 4"/>
</dbReference>
<dbReference type="HOGENOM" id="CLU_2661800_0_0_1"/>
<dbReference type="AlphaFoldDB" id="J3LYB0"/>
<accession>J3LYB0</accession>
<reference evidence="1" key="1">
    <citation type="journal article" date="2013" name="Nat. Commun.">
        <title>Whole-genome sequencing of Oryza brachyantha reveals mechanisms underlying Oryza genome evolution.</title>
        <authorList>
            <person name="Chen J."/>
            <person name="Huang Q."/>
            <person name="Gao D."/>
            <person name="Wang J."/>
            <person name="Lang Y."/>
            <person name="Liu T."/>
            <person name="Li B."/>
            <person name="Bai Z."/>
            <person name="Luis Goicoechea J."/>
            <person name="Liang C."/>
            <person name="Chen C."/>
            <person name="Zhang W."/>
            <person name="Sun S."/>
            <person name="Liao Y."/>
            <person name="Zhang X."/>
            <person name="Yang L."/>
            <person name="Song C."/>
            <person name="Wang M."/>
            <person name="Shi J."/>
            <person name="Liu G."/>
            <person name="Liu J."/>
            <person name="Zhou H."/>
            <person name="Zhou W."/>
            <person name="Yu Q."/>
            <person name="An N."/>
            <person name="Chen Y."/>
            <person name="Cai Q."/>
            <person name="Wang B."/>
            <person name="Liu B."/>
            <person name="Min J."/>
            <person name="Huang Y."/>
            <person name="Wu H."/>
            <person name="Li Z."/>
            <person name="Zhang Y."/>
            <person name="Yin Y."/>
            <person name="Song W."/>
            <person name="Jiang J."/>
            <person name="Jackson S.A."/>
            <person name="Wing R.A."/>
            <person name="Wang J."/>
            <person name="Chen M."/>
        </authorList>
    </citation>
    <scope>NUCLEOTIDE SEQUENCE [LARGE SCALE GENOMIC DNA]</scope>
    <source>
        <strain evidence="1">cv. IRGC 101232</strain>
    </source>
</reference>